<evidence type="ECO:0000313" key="1">
    <source>
        <dbReference type="EMBL" id="MCD9640488.1"/>
    </source>
</evidence>
<name>A0ABS8V0D2_DATST</name>
<organism evidence="1 2">
    <name type="scientific">Datura stramonium</name>
    <name type="common">Jimsonweed</name>
    <name type="synonym">Common thornapple</name>
    <dbReference type="NCBI Taxonomy" id="4076"/>
    <lineage>
        <taxon>Eukaryota</taxon>
        <taxon>Viridiplantae</taxon>
        <taxon>Streptophyta</taxon>
        <taxon>Embryophyta</taxon>
        <taxon>Tracheophyta</taxon>
        <taxon>Spermatophyta</taxon>
        <taxon>Magnoliopsida</taxon>
        <taxon>eudicotyledons</taxon>
        <taxon>Gunneridae</taxon>
        <taxon>Pentapetalae</taxon>
        <taxon>asterids</taxon>
        <taxon>lamiids</taxon>
        <taxon>Solanales</taxon>
        <taxon>Solanaceae</taxon>
        <taxon>Solanoideae</taxon>
        <taxon>Datureae</taxon>
        <taxon>Datura</taxon>
    </lineage>
</organism>
<proteinExistence type="predicted"/>
<comment type="caution">
    <text evidence="1">The sequence shown here is derived from an EMBL/GenBank/DDBJ whole genome shotgun (WGS) entry which is preliminary data.</text>
</comment>
<sequence>MQGLKVARGWHTAMRGRSTLALGQARHDNIPWHCSRCEAPGLPRIGKHVATPSRCVDMWDVVPGHGIDKGNAA</sequence>
<gene>
    <name evidence="1" type="ORF">HAX54_025827</name>
</gene>
<evidence type="ECO:0000313" key="2">
    <source>
        <dbReference type="Proteomes" id="UP000823775"/>
    </source>
</evidence>
<dbReference type="Proteomes" id="UP000823775">
    <property type="component" value="Unassembled WGS sequence"/>
</dbReference>
<reference evidence="1 2" key="1">
    <citation type="journal article" date="2021" name="BMC Genomics">
        <title>Datura genome reveals duplications of psychoactive alkaloid biosynthetic genes and high mutation rate following tissue culture.</title>
        <authorList>
            <person name="Rajewski A."/>
            <person name="Carter-House D."/>
            <person name="Stajich J."/>
            <person name="Litt A."/>
        </authorList>
    </citation>
    <scope>NUCLEOTIDE SEQUENCE [LARGE SCALE GENOMIC DNA]</scope>
    <source>
        <strain evidence="1">AR-01</strain>
    </source>
</reference>
<feature type="non-terminal residue" evidence="1">
    <location>
        <position position="73"/>
    </location>
</feature>
<dbReference type="EMBL" id="JACEIK010003138">
    <property type="protein sequence ID" value="MCD9640488.1"/>
    <property type="molecule type" value="Genomic_DNA"/>
</dbReference>
<keyword evidence="2" id="KW-1185">Reference proteome</keyword>
<accession>A0ABS8V0D2</accession>
<protein>
    <submittedName>
        <fullName evidence="1">Uncharacterized protein</fullName>
    </submittedName>
</protein>